<sequence>MNRAGFAGGSNSFVTGMKIPVPMSGPGSRIRVYGATIRDRGTRRGQADLYDEL</sequence>
<name>A0A4R3J3C3_9RHOB</name>
<keyword evidence="2" id="KW-1185">Reference proteome</keyword>
<gene>
    <name evidence="1" type="ORF">EDD52_1188</name>
</gene>
<evidence type="ECO:0000313" key="1">
    <source>
        <dbReference type="EMBL" id="TCS59797.1"/>
    </source>
</evidence>
<accession>A0A4R3J3C3</accession>
<comment type="caution">
    <text evidence="1">The sequence shown here is derived from an EMBL/GenBank/DDBJ whole genome shotgun (WGS) entry which is preliminary data.</text>
</comment>
<proteinExistence type="predicted"/>
<organism evidence="1 2">
    <name type="scientific">Primorskyibacter sedentarius</name>
    <dbReference type="NCBI Taxonomy" id="745311"/>
    <lineage>
        <taxon>Bacteria</taxon>
        <taxon>Pseudomonadati</taxon>
        <taxon>Pseudomonadota</taxon>
        <taxon>Alphaproteobacteria</taxon>
        <taxon>Rhodobacterales</taxon>
        <taxon>Roseobacteraceae</taxon>
        <taxon>Primorskyibacter</taxon>
    </lineage>
</organism>
<protein>
    <submittedName>
        <fullName evidence="1">Uncharacterized protein</fullName>
    </submittedName>
</protein>
<dbReference type="Proteomes" id="UP000295696">
    <property type="component" value="Unassembled WGS sequence"/>
</dbReference>
<dbReference type="EMBL" id="SLZU01000018">
    <property type="protein sequence ID" value="TCS59797.1"/>
    <property type="molecule type" value="Genomic_DNA"/>
</dbReference>
<evidence type="ECO:0000313" key="2">
    <source>
        <dbReference type="Proteomes" id="UP000295696"/>
    </source>
</evidence>
<dbReference type="AlphaFoldDB" id="A0A4R3J3C3"/>
<reference evidence="1 2" key="1">
    <citation type="submission" date="2019-03" db="EMBL/GenBank/DDBJ databases">
        <title>Genomic Encyclopedia of Type Strains, Phase IV (KMG-IV): sequencing the most valuable type-strain genomes for metagenomic binning, comparative biology and taxonomic classification.</title>
        <authorList>
            <person name="Goeker M."/>
        </authorList>
    </citation>
    <scope>NUCLEOTIDE SEQUENCE [LARGE SCALE GENOMIC DNA]</scope>
    <source>
        <strain evidence="1 2">DSM 104836</strain>
    </source>
</reference>